<proteinExistence type="predicted"/>
<keyword evidence="1" id="KW-1133">Transmembrane helix</keyword>
<keyword evidence="3" id="KW-1185">Reference proteome</keyword>
<organism evidence="2 3">
    <name type="scientific">Paenibacillus etheri</name>
    <dbReference type="NCBI Taxonomy" id="1306852"/>
    <lineage>
        <taxon>Bacteria</taxon>
        <taxon>Bacillati</taxon>
        <taxon>Bacillota</taxon>
        <taxon>Bacilli</taxon>
        <taxon>Bacillales</taxon>
        <taxon>Paenibacillaceae</taxon>
        <taxon>Paenibacillus</taxon>
    </lineage>
</organism>
<dbReference type="InterPro" id="IPR025618">
    <property type="entry name" value="YtpI"/>
</dbReference>
<name>A0A0W1AWT6_9BACL</name>
<evidence type="ECO:0000313" key="3">
    <source>
        <dbReference type="Proteomes" id="UP000054709"/>
    </source>
</evidence>
<dbReference type="RefSeq" id="WP_060624549.1">
    <property type="nucleotide sequence ID" value="NZ_LCZJ02000026.1"/>
</dbReference>
<keyword evidence="1" id="KW-0472">Membrane</keyword>
<dbReference type="Pfam" id="PF14007">
    <property type="entry name" value="YtpI"/>
    <property type="match status" value="1"/>
</dbReference>
<feature type="transmembrane region" description="Helical" evidence="1">
    <location>
        <begin position="6"/>
        <end position="25"/>
    </location>
</feature>
<dbReference type="AlphaFoldDB" id="A0A0W1AWT6"/>
<accession>A0A0W1AWT6</accession>
<evidence type="ECO:0000313" key="2">
    <source>
        <dbReference type="EMBL" id="KTD85715.1"/>
    </source>
</evidence>
<feature type="transmembrane region" description="Helical" evidence="1">
    <location>
        <begin position="69"/>
        <end position="87"/>
    </location>
</feature>
<evidence type="ECO:0000256" key="1">
    <source>
        <dbReference type="SAM" id="Phobius"/>
    </source>
</evidence>
<feature type="transmembrane region" description="Helical" evidence="1">
    <location>
        <begin position="45"/>
        <end position="63"/>
    </location>
</feature>
<dbReference type="EMBL" id="LCZJ02000026">
    <property type="protein sequence ID" value="KTD85715.1"/>
    <property type="molecule type" value="Genomic_DNA"/>
</dbReference>
<evidence type="ECO:0008006" key="4">
    <source>
        <dbReference type="Google" id="ProtNLM"/>
    </source>
</evidence>
<keyword evidence="1" id="KW-0812">Transmembrane</keyword>
<protein>
    <recommendedName>
        <fullName evidence="4">YtpI-like protein</fullName>
    </recommendedName>
</protein>
<gene>
    <name evidence="2" type="ORF">UQ64_19700</name>
</gene>
<dbReference type="Proteomes" id="UP000054709">
    <property type="component" value="Unassembled WGS sequence"/>
</dbReference>
<comment type="caution">
    <text evidence="2">The sequence shown here is derived from an EMBL/GenBank/DDBJ whole genome shotgun (WGS) entry which is preliminary data.</text>
</comment>
<sequence>MVLFIKYLLFVLLVIFVIGAAVFSLSSRRALNPQDKGLKRSVMNVMLGAMLVTLSLISMFLFRGSTVNIIVEAAFLLIGVFNIFSGLRSYSYYSRIRNQEQHQSKA</sequence>
<reference evidence="2 3" key="1">
    <citation type="journal article" date="2015" name="Int. Biodeterior. Biodegradation">
        <title>Physiological and genetic screening methods for the isolation of methyl tert-butyl ether-degrading bacteria for bioremediation purposes.</title>
        <authorList>
            <person name="Guisado I.M."/>
            <person name="Purswani J."/>
            <person name="Gonzalez Lopez J."/>
            <person name="Pozo C."/>
        </authorList>
    </citation>
    <scope>NUCLEOTIDE SEQUENCE [LARGE SCALE GENOMIC DNA]</scope>
    <source>
        <strain evidence="2 3">SH7</strain>
    </source>
</reference>
<dbReference type="OrthoDB" id="2990512at2"/>